<reference evidence="3 4" key="1">
    <citation type="submission" date="2016-10" db="EMBL/GenBank/DDBJ databases">
        <authorList>
            <person name="Varghese N."/>
            <person name="Submissions S."/>
        </authorList>
    </citation>
    <scope>NUCLEOTIDE SEQUENCE [LARGE SCALE GENOMIC DNA]</scope>
    <source>
        <strain evidence="3 4">DSM 16643</strain>
    </source>
</reference>
<dbReference type="SUPFAM" id="SSF48452">
    <property type="entry name" value="TPR-like"/>
    <property type="match status" value="1"/>
</dbReference>
<evidence type="ECO:0000313" key="4">
    <source>
        <dbReference type="Proteomes" id="UP000323439"/>
    </source>
</evidence>
<evidence type="ECO:0000256" key="2">
    <source>
        <dbReference type="ARBA" id="ARBA00022803"/>
    </source>
</evidence>
<keyword evidence="4" id="KW-1185">Reference proteome</keyword>
<dbReference type="AlphaFoldDB" id="A0A1G5VT86"/>
<dbReference type="PANTHER" id="PTHR44858">
    <property type="entry name" value="TETRATRICOPEPTIDE REPEAT PROTEIN 6"/>
    <property type="match status" value="1"/>
</dbReference>
<name>A0A1G5VT86_9EURY</name>
<dbReference type="Pfam" id="PF14559">
    <property type="entry name" value="TPR_19"/>
    <property type="match status" value="1"/>
</dbReference>
<protein>
    <submittedName>
        <fullName evidence="3">TPR repeat-containing protein</fullName>
    </submittedName>
</protein>
<organism evidence="3 4">
    <name type="scientific">Methanobrevibacter millerae</name>
    <dbReference type="NCBI Taxonomy" id="230361"/>
    <lineage>
        <taxon>Archaea</taxon>
        <taxon>Methanobacteriati</taxon>
        <taxon>Methanobacteriota</taxon>
        <taxon>Methanomada group</taxon>
        <taxon>Methanobacteria</taxon>
        <taxon>Methanobacteriales</taxon>
        <taxon>Methanobacteriaceae</taxon>
        <taxon>Methanobrevibacter</taxon>
    </lineage>
</organism>
<dbReference type="PANTHER" id="PTHR44858:SF1">
    <property type="entry name" value="UDP-N-ACETYLGLUCOSAMINE--PEPTIDE N-ACETYLGLUCOSAMINYLTRANSFERASE SPINDLY-RELATED"/>
    <property type="match status" value="1"/>
</dbReference>
<proteinExistence type="predicted"/>
<evidence type="ECO:0000313" key="3">
    <source>
        <dbReference type="EMBL" id="SDA49121.1"/>
    </source>
</evidence>
<accession>A0A1G5VT86</accession>
<gene>
    <name evidence="3" type="ORF">SAMN02910315_00890</name>
</gene>
<dbReference type="Proteomes" id="UP000323439">
    <property type="component" value="Unassembled WGS sequence"/>
</dbReference>
<keyword evidence="2" id="KW-0802">TPR repeat</keyword>
<dbReference type="InterPro" id="IPR011990">
    <property type="entry name" value="TPR-like_helical_dom_sf"/>
</dbReference>
<evidence type="ECO:0000256" key="1">
    <source>
        <dbReference type="ARBA" id="ARBA00022737"/>
    </source>
</evidence>
<sequence length="280" mass="32006">MDLGELLLLFQVNNLIEKRDFKGAMELIDELLEQNPDSANVIFAKALCLDAMGDFKAALEMAEKARSIDSDVVPDEFYNAVSFRAKNTVKKTPTKASEESKIPSILKSGTNLINKKEFNKAKLFFDRALSIQSDNIEALVCQAYCFYSLGKKTHAHQLVYDIDRFEIAPDFLKYFDELMGIDVDDAYYDHESLREVTDLCDEGFSYIDDYKIKDAKVCFNKALKIDSKDVNPVVGNAYCLYHLGYYVLAFKECKKAINMDIESIDRSFYRKVKAKAREVK</sequence>
<dbReference type="RefSeq" id="WP_149731468.1">
    <property type="nucleotide sequence ID" value="NZ_FMXB01000005.1"/>
</dbReference>
<dbReference type="InterPro" id="IPR019734">
    <property type="entry name" value="TPR_rpt"/>
</dbReference>
<dbReference type="SMART" id="SM00028">
    <property type="entry name" value="TPR"/>
    <property type="match status" value="3"/>
</dbReference>
<dbReference type="Gene3D" id="1.25.40.10">
    <property type="entry name" value="Tetratricopeptide repeat domain"/>
    <property type="match status" value="3"/>
</dbReference>
<dbReference type="InterPro" id="IPR050498">
    <property type="entry name" value="Ycf3"/>
</dbReference>
<dbReference type="EMBL" id="FMXB01000005">
    <property type="protein sequence ID" value="SDA49121.1"/>
    <property type="molecule type" value="Genomic_DNA"/>
</dbReference>
<keyword evidence="1" id="KW-0677">Repeat</keyword>